<comment type="caution">
    <text evidence="1">The sequence shown here is derived from an EMBL/GenBank/DDBJ whole genome shotgun (WGS) entry which is preliminary data.</text>
</comment>
<evidence type="ECO:0000313" key="1">
    <source>
        <dbReference type="EMBL" id="KYN50009.1"/>
    </source>
</evidence>
<keyword evidence="2" id="KW-1185">Reference proteome</keyword>
<accession>A0A151K1N1</accession>
<proteinExistence type="predicted"/>
<evidence type="ECO:0000313" key="2">
    <source>
        <dbReference type="Proteomes" id="UP000078542"/>
    </source>
</evidence>
<name>A0A151K1N1_9HYME</name>
<dbReference type="EMBL" id="LKEX01008541">
    <property type="protein sequence ID" value="KYN50009.1"/>
    <property type="molecule type" value="Genomic_DNA"/>
</dbReference>
<reference evidence="1 2" key="1">
    <citation type="submission" date="2016-03" db="EMBL/GenBank/DDBJ databases">
        <title>Cyphomyrmex costatus WGS genome.</title>
        <authorList>
            <person name="Nygaard S."/>
            <person name="Hu H."/>
            <person name="Boomsma J."/>
            <person name="Zhang G."/>
        </authorList>
    </citation>
    <scope>NUCLEOTIDE SEQUENCE [LARGE SCALE GENOMIC DNA]</scope>
    <source>
        <strain evidence="1">MS0001</strain>
        <tissue evidence="1">Whole body</tissue>
    </source>
</reference>
<protein>
    <submittedName>
        <fullName evidence="1">Uncharacterized protein</fullName>
    </submittedName>
</protein>
<dbReference type="Proteomes" id="UP000078542">
    <property type="component" value="Unassembled WGS sequence"/>
</dbReference>
<sequence>MLLASNTNKRIWMHRWIARRKEKGLHHNLFLELSLEDPNRFRRCLRMNTETFEELLEKVSPLIEKKNTHLRESIPAAERLSLTLRHLATG</sequence>
<organism evidence="1 2">
    <name type="scientific">Cyphomyrmex costatus</name>
    <dbReference type="NCBI Taxonomy" id="456900"/>
    <lineage>
        <taxon>Eukaryota</taxon>
        <taxon>Metazoa</taxon>
        <taxon>Ecdysozoa</taxon>
        <taxon>Arthropoda</taxon>
        <taxon>Hexapoda</taxon>
        <taxon>Insecta</taxon>
        <taxon>Pterygota</taxon>
        <taxon>Neoptera</taxon>
        <taxon>Endopterygota</taxon>
        <taxon>Hymenoptera</taxon>
        <taxon>Apocrita</taxon>
        <taxon>Aculeata</taxon>
        <taxon>Formicoidea</taxon>
        <taxon>Formicidae</taxon>
        <taxon>Myrmicinae</taxon>
        <taxon>Cyphomyrmex</taxon>
    </lineage>
</organism>
<gene>
    <name evidence="1" type="ORF">ALC62_00036</name>
</gene>
<dbReference type="AlphaFoldDB" id="A0A151K1N1"/>
<dbReference type="STRING" id="456900.A0A151K1N1"/>